<feature type="compositionally biased region" description="Pro residues" evidence="1">
    <location>
        <begin position="123"/>
        <end position="143"/>
    </location>
</feature>
<feature type="compositionally biased region" description="Basic and acidic residues" evidence="1">
    <location>
        <begin position="32"/>
        <end position="55"/>
    </location>
</feature>
<sequence length="166" mass="18393">MAYSVVLQGGAPWGFRLQGGCEFNEPLRIAKRPGDQPSDAKSDVIKLIRETDSRPPHPPPRSSSPDNKRGHSSVFIPRQQQKVKTTLTIRPRSNSLDASTSRSWQPINFKPVSKDDNDRTITSPPPAVPPPPQEYQYPPPPSPSSKVVKTTIMLQPEVNKPKVRGN</sequence>
<feature type="compositionally biased region" description="Polar residues" evidence="1">
    <location>
        <begin position="78"/>
        <end position="106"/>
    </location>
</feature>
<organism evidence="2 3">
    <name type="scientific">Saccoglossus kowalevskii</name>
    <name type="common">Acorn worm</name>
    <dbReference type="NCBI Taxonomy" id="10224"/>
    <lineage>
        <taxon>Eukaryota</taxon>
        <taxon>Metazoa</taxon>
        <taxon>Hemichordata</taxon>
        <taxon>Enteropneusta</taxon>
        <taxon>Harrimaniidae</taxon>
        <taxon>Saccoglossus</taxon>
    </lineage>
</organism>
<dbReference type="GeneID" id="102807788"/>
<reference evidence="3" key="1">
    <citation type="submission" date="2025-08" db="UniProtKB">
        <authorList>
            <consortium name="RefSeq"/>
        </authorList>
    </citation>
    <scope>IDENTIFICATION</scope>
    <source>
        <tissue evidence="3">Testes</tissue>
    </source>
</reference>
<name>A0ABM0LZ79_SACKO</name>
<keyword evidence="2" id="KW-1185">Reference proteome</keyword>
<feature type="region of interest" description="Disordered" evidence="1">
    <location>
        <begin position="28"/>
        <end position="147"/>
    </location>
</feature>
<accession>A0ABM0LZ79</accession>
<dbReference type="RefSeq" id="XP_006813070.1">
    <property type="nucleotide sequence ID" value="XM_006813007.1"/>
</dbReference>
<dbReference type="Proteomes" id="UP000694865">
    <property type="component" value="Unplaced"/>
</dbReference>
<gene>
    <name evidence="3" type="primary">LOC102807788</name>
</gene>
<proteinExistence type="predicted"/>
<protein>
    <submittedName>
        <fullName evidence="3">PDZ and LIM domain protein 7-like</fullName>
    </submittedName>
</protein>
<evidence type="ECO:0000256" key="1">
    <source>
        <dbReference type="SAM" id="MobiDB-lite"/>
    </source>
</evidence>
<evidence type="ECO:0000313" key="3">
    <source>
        <dbReference type="RefSeq" id="XP_006813070.1"/>
    </source>
</evidence>
<dbReference type="Gene3D" id="2.30.42.10">
    <property type="match status" value="1"/>
</dbReference>
<evidence type="ECO:0000313" key="2">
    <source>
        <dbReference type="Proteomes" id="UP000694865"/>
    </source>
</evidence>
<dbReference type="InterPro" id="IPR036034">
    <property type="entry name" value="PDZ_sf"/>
</dbReference>